<dbReference type="PANTHER" id="PTHR43133:SF8">
    <property type="entry name" value="RNA POLYMERASE SIGMA FACTOR HI_1459-RELATED"/>
    <property type="match status" value="1"/>
</dbReference>
<comment type="similarity">
    <text evidence="1">Belongs to the sigma-70 factor family. ECF subfamily.</text>
</comment>
<dbReference type="PANTHER" id="PTHR43133">
    <property type="entry name" value="RNA POLYMERASE ECF-TYPE SIGMA FACTO"/>
    <property type="match status" value="1"/>
</dbReference>
<dbReference type="GO" id="GO:0006352">
    <property type="term" value="P:DNA-templated transcription initiation"/>
    <property type="evidence" value="ECO:0007669"/>
    <property type="project" value="InterPro"/>
</dbReference>
<gene>
    <name evidence="8" type="ORF">C7451_1316</name>
</gene>
<dbReference type="InterPro" id="IPR013325">
    <property type="entry name" value="RNA_pol_sigma_r2"/>
</dbReference>
<keyword evidence="4" id="KW-0238">DNA-binding</keyword>
<evidence type="ECO:0000256" key="2">
    <source>
        <dbReference type="ARBA" id="ARBA00023015"/>
    </source>
</evidence>
<evidence type="ECO:0000256" key="1">
    <source>
        <dbReference type="ARBA" id="ARBA00010641"/>
    </source>
</evidence>
<dbReference type="Gene3D" id="1.10.10.10">
    <property type="entry name" value="Winged helix-like DNA-binding domain superfamily/Winged helix DNA-binding domain"/>
    <property type="match status" value="1"/>
</dbReference>
<keyword evidence="3" id="KW-0731">Sigma factor</keyword>
<dbReference type="InterPro" id="IPR013249">
    <property type="entry name" value="RNA_pol_sigma70_r4_t2"/>
</dbReference>
<reference evidence="8 9" key="1">
    <citation type="submission" date="2018-05" db="EMBL/GenBank/DDBJ databases">
        <title>Genomic Encyclopedia of Type Strains, Phase IV (KMG-IV): sequencing the most valuable type-strain genomes for metagenomic binning, comparative biology and taxonomic classification.</title>
        <authorList>
            <person name="Goeker M."/>
        </authorList>
    </citation>
    <scope>NUCLEOTIDE SEQUENCE [LARGE SCALE GENOMIC DNA]</scope>
    <source>
        <strain evidence="8 9">DSM 3183</strain>
    </source>
</reference>
<dbReference type="InterPro" id="IPR014284">
    <property type="entry name" value="RNA_pol_sigma-70_dom"/>
</dbReference>
<keyword evidence="5" id="KW-0804">Transcription</keyword>
<dbReference type="OrthoDB" id="7041663at2"/>
<dbReference type="InterPro" id="IPR036388">
    <property type="entry name" value="WH-like_DNA-bd_sf"/>
</dbReference>
<feature type="domain" description="RNA polymerase sigma-70 region 2" evidence="6">
    <location>
        <begin position="25"/>
        <end position="91"/>
    </location>
</feature>
<dbReference type="CDD" id="cd06171">
    <property type="entry name" value="Sigma70_r4"/>
    <property type="match status" value="1"/>
</dbReference>
<comment type="caution">
    <text evidence="8">The sequence shown here is derived from an EMBL/GenBank/DDBJ whole genome shotgun (WGS) entry which is preliminary data.</text>
</comment>
<accession>A0A2V3UMX6</accession>
<evidence type="ECO:0000259" key="6">
    <source>
        <dbReference type="Pfam" id="PF04542"/>
    </source>
</evidence>
<protein>
    <submittedName>
        <fullName evidence="8">RNA polymerase sigma-70 factor (ECF subfamily)</fullName>
    </submittedName>
</protein>
<dbReference type="SUPFAM" id="SSF88946">
    <property type="entry name" value="Sigma2 domain of RNA polymerase sigma factors"/>
    <property type="match status" value="1"/>
</dbReference>
<dbReference type="Pfam" id="PF08281">
    <property type="entry name" value="Sigma70_r4_2"/>
    <property type="match status" value="1"/>
</dbReference>
<organism evidence="8 9">
    <name type="scientific">Blastomonas natatoria</name>
    <dbReference type="NCBI Taxonomy" id="34015"/>
    <lineage>
        <taxon>Bacteria</taxon>
        <taxon>Pseudomonadati</taxon>
        <taxon>Pseudomonadota</taxon>
        <taxon>Alphaproteobacteria</taxon>
        <taxon>Sphingomonadales</taxon>
        <taxon>Sphingomonadaceae</taxon>
        <taxon>Blastomonas</taxon>
    </lineage>
</organism>
<dbReference type="InterPro" id="IPR007627">
    <property type="entry name" value="RNA_pol_sigma70_r2"/>
</dbReference>
<dbReference type="Proteomes" id="UP000248014">
    <property type="component" value="Unassembled WGS sequence"/>
</dbReference>
<keyword evidence="9" id="KW-1185">Reference proteome</keyword>
<dbReference type="GO" id="GO:0003677">
    <property type="term" value="F:DNA binding"/>
    <property type="evidence" value="ECO:0007669"/>
    <property type="project" value="UniProtKB-KW"/>
</dbReference>
<sequence length="190" mass="20986">MTPANLDAALIRGARAGDPGAQRALVERYRETVYRLARSATGDTEEAFDIAQEAFVAAFAALNRYDPERPFKAWISAITLNKCRDWARRRAVRRFIGLPMPEQAADWIADDAPSTETLVADRSELAAAARAIAKLPASLKDVLILCTIEGLSQQETAMTLGISLKAVETRLYRARQKLMVILRGDTDPRV</sequence>
<dbReference type="Pfam" id="PF04542">
    <property type="entry name" value="Sigma70_r2"/>
    <property type="match status" value="1"/>
</dbReference>
<dbReference type="RefSeq" id="WP_060977699.1">
    <property type="nucleotide sequence ID" value="NZ_QJJM01000031.1"/>
</dbReference>
<dbReference type="NCBIfam" id="TIGR02937">
    <property type="entry name" value="sigma70-ECF"/>
    <property type="match status" value="1"/>
</dbReference>
<dbReference type="SUPFAM" id="SSF88659">
    <property type="entry name" value="Sigma3 and sigma4 domains of RNA polymerase sigma factors"/>
    <property type="match status" value="1"/>
</dbReference>
<evidence type="ECO:0000256" key="3">
    <source>
        <dbReference type="ARBA" id="ARBA00023082"/>
    </source>
</evidence>
<proteinExistence type="inferred from homology"/>
<evidence type="ECO:0000313" key="9">
    <source>
        <dbReference type="Proteomes" id="UP000248014"/>
    </source>
</evidence>
<evidence type="ECO:0000259" key="7">
    <source>
        <dbReference type="Pfam" id="PF08281"/>
    </source>
</evidence>
<evidence type="ECO:0000256" key="4">
    <source>
        <dbReference type="ARBA" id="ARBA00023125"/>
    </source>
</evidence>
<dbReference type="EMBL" id="QJJM01000031">
    <property type="protein sequence ID" value="PXW67384.1"/>
    <property type="molecule type" value="Genomic_DNA"/>
</dbReference>
<evidence type="ECO:0000256" key="5">
    <source>
        <dbReference type="ARBA" id="ARBA00023163"/>
    </source>
</evidence>
<evidence type="ECO:0000313" key="8">
    <source>
        <dbReference type="EMBL" id="PXW67384.1"/>
    </source>
</evidence>
<feature type="domain" description="RNA polymerase sigma factor 70 region 4 type 2" evidence="7">
    <location>
        <begin position="128"/>
        <end position="178"/>
    </location>
</feature>
<dbReference type="AlphaFoldDB" id="A0A2V3UMX6"/>
<dbReference type="Gene3D" id="1.10.1740.10">
    <property type="match status" value="1"/>
</dbReference>
<dbReference type="InterPro" id="IPR013324">
    <property type="entry name" value="RNA_pol_sigma_r3/r4-like"/>
</dbReference>
<dbReference type="InterPro" id="IPR039425">
    <property type="entry name" value="RNA_pol_sigma-70-like"/>
</dbReference>
<dbReference type="GO" id="GO:0016987">
    <property type="term" value="F:sigma factor activity"/>
    <property type="evidence" value="ECO:0007669"/>
    <property type="project" value="UniProtKB-KW"/>
</dbReference>
<keyword evidence="2" id="KW-0805">Transcription regulation</keyword>
<name>A0A2V3UMX6_9SPHN</name>